<dbReference type="InterPro" id="IPR035993">
    <property type="entry name" value="Notch-like_dom_sf"/>
</dbReference>
<dbReference type="SMART" id="SM00004">
    <property type="entry name" value="NL"/>
    <property type="match status" value="3"/>
</dbReference>
<name>A0A061RE86_9CHLO</name>
<keyword evidence="2" id="KW-0677">Repeat</keyword>
<feature type="signal peptide" evidence="8">
    <location>
        <begin position="1"/>
        <end position="16"/>
    </location>
</feature>
<sequence>MALITFILTISSFCSAIVYTAEGGSVQNASRLAGSPDGMPSLECAKGCPLYFINDGVCDPACYRSECRMDGSDCQRNGKPLSNTDLECAPGCIYQQIKNGLCEEACRVPECGYDFQDCRDKLPEVLTSDVNVEGLCDPNKCPPFHVGDGICHSPCNTPACKHDGGDCDRQRPVMSFFTTFFT</sequence>
<gene>
    <name evidence="10" type="ORF">TSPGSL018_7858</name>
</gene>
<comment type="subcellular location">
    <subcellularLocation>
        <location evidence="7">Endomembrane system</location>
        <topology evidence="7">Single-pass type I membrane protein</topology>
    </subcellularLocation>
</comment>
<keyword evidence="4" id="KW-0472">Membrane</keyword>
<feature type="domain" description="LNR" evidence="9">
    <location>
        <begin position="129"/>
        <end position="168"/>
    </location>
</feature>
<keyword evidence="8" id="KW-0732">Signal</keyword>
<keyword evidence="5" id="KW-1015">Disulfide bond</keyword>
<dbReference type="GO" id="GO:0012505">
    <property type="term" value="C:endomembrane system"/>
    <property type="evidence" value="ECO:0007669"/>
    <property type="project" value="UniProtKB-SubCell"/>
</dbReference>
<keyword evidence="6" id="KW-0325">Glycoprotein</keyword>
<keyword evidence="3" id="KW-1133">Transmembrane helix</keyword>
<dbReference type="Pfam" id="PF00066">
    <property type="entry name" value="Notch"/>
    <property type="match status" value="3"/>
</dbReference>
<dbReference type="AlphaFoldDB" id="A0A061RE86"/>
<evidence type="ECO:0000256" key="8">
    <source>
        <dbReference type="SAM" id="SignalP"/>
    </source>
</evidence>
<dbReference type="Gene3D" id="4.10.470.20">
    <property type="match status" value="1"/>
</dbReference>
<keyword evidence="1" id="KW-0812">Transmembrane</keyword>
<organism evidence="10">
    <name type="scientific">Tetraselmis sp. GSL018</name>
    <dbReference type="NCBI Taxonomy" id="582737"/>
    <lineage>
        <taxon>Eukaryota</taxon>
        <taxon>Viridiplantae</taxon>
        <taxon>Chlorophyta</taxon>
        <taxon>core chlorophytes</taxon>
        <taxon>Chlorodendrophyceae</taxon>
        <taxon>Chlorodendrales</taxon>
        <taxon>Chlorodendraceae</taxon>
        <taxon>Tetraselmis</taxon>
    </lineage>
</organism>
<evidence type="ECO:0000256" key="5">
    <source>
        <dbReference type="ARBA" id="ARBA00023157"/>
    </source>
</evidence>
<evidence type="ECO:0000256" key="4">
    <source>
        <dbReference type="ARBA" id="ARBA00023136"/>
    </source>
</evidence>
<evidence type="ECO:0000256" key="2">
    <source>
        <dbReference type="ARBA" id="ARBA00022737"/>
    </source>
</evidence>
<dbReference type="InterPro" id="IPR000800">
    <property type="entry name" value="Notch_dom"/>
</dbReference>
<proteinExistence type="predicted"/>
<feature type="domain" description="LNR" evidence="9">
    <location>
        <begin position="81"/>
        <end position="119"/>
    </location>
</feature>
<evidence type="ECO:0000313" key="10">
    <source>
        <dbReference type="EMBL" id="JAC68816.1"/>
    </source>
</evidence>
<evidence type="ECO:0000256" key="1">
    <source>
        <dbReference type="ARBA" id="ARBA00022692"/>
    </source>
</evidence>
<evidence type="ECO:0000256" key="6">
    <source>
        <dbReference type="ARBA" id="ARBA00023180"/>
    </source>
</evidence>
<evidence type="ECO:0000256" key="7">
    <source>
        <dbReference type="ARBA" id="ARBA00046288"/>
    </source>
</evidence>
<feature type="chain" id="PRO_5001605556" evidence="8">
    <location>
        <begin position="17"/>
        <end position="182"/>
    </location>
</feature>
<accession>A0A061RE86</accession>
<dbReference type="EMBL" id="GBEZ01017529">
    <property type="protein sequence ID" value="JAC68816.1"/>
    <property type="molecule type" value="Transcribed_RNA"/>
</dbReference>
<protein>
    <submittedName>
        <fullName evidence="10">Notch domain-containing protein</fullName>
    </submittedName>
</protein>
<reference evidence="10" key="1">
    <citation type="submission" date="2014-05" db="EMBL/GenBank/DDBJ databases">
        <title>The transcriptome of the halophilic microalga Tetraselmis sp. GSL018 isolated from the Great Salt Lake, Utah.</title>
        <authorList>
            <person name="Jinkerson R.E."/>
            <person name="D'Adamo S."/>
            <person name="Posewitz M.C."/>
        </authorList>
    </citation>
    <scope>NUCLEOTIDE SEQUENCE</scope>
    <source>
        <strain evidence="10">GSL018</strain>
    </source>
</reference>
<feature type="domain" description="LNR" evidence="9">
    <location>
        <begin position="37"/>
        <end position="75"/>
    </location>
</feature>
<dbReference type="SUPFAM" id="SSF90193">
    <property type="entry name" value="Notch domain"/>
    <property type="match status" value="1"/>
</dbReference>
<dbReference type="Gene3D" id="3.30.300.320">
    <property type="match status" value="1"/>
</dbReference>
<evidence type="ECO:0000256" key="3">
    <source>
        <dbReference type="ARBA" id="ARBA00022989"/>
    </source>
</evidence>
<evidence type="ECO:0000259" key="9">
    <source>
        <dbReference type="SMART" id="SM00004"/>
    </source>
</evidence>